<dbReference type="SUPFAM" id="SSF53098">
    <property type="entry name" value="Ribonuclease H-like"/>
    <property type="match status" value="1"/>
</dbReference>
<dbReference type="GO" id="GO:0004523">
    <property type="term" value="F:RNA-DNA hybrid ribonuclease activity"/>
    <property type="evidence" value="ECO:0007669"/>
    <property type="project" value="InterPro"/>
</dbReference>
<protein>
    <recommendedName>
        <fullName evidence="4">RNase H type-1 domain-containing protein</fullName>
    </recommendedName>
</protein>
<sequence>MLVKSKKAEDHIADLEETFAILRKYRLKLNPAKCAFGVQGGRFLGFMVTQRGIEANPLKIKAILDMKAPACVNEVQRLTGRIAALSRFISKSTEKSLPFFKTLRKTKTFEWDASCQRTFEELKNYLTGLPLLVKPSPGHTIYLYLSATPQGISSVLIREKEGKQLPIYYVSKVLNGTEGRYTPIEKMALALVTTARRLRPYFLSHPIGVKSNTPLKQTLGKPDTSGRLVKWAVELSEYDISYVPRTTIKAQALADFISEVAGMSIEDTPSDHVCLLHVDGSSTTQGSGAGIVITSPQGEDLEFAVKFDFKAFNNEAEYEALVIGMRMAHEAGARHLLAYSDSYLIVNQIEGTFEAKEESMIQYLQQIKELRTSFDQFQIIQIPREENVKADCLSKLASALEDCRTRHITIQYLPEARSLLAVQPITTRVDWRTLITNWIEEGHLPDDRWEAARLKK</sequence>
<reference evidence="3" key="1">
    <citation type="submission" date="2020-06" db="EMBL/GenBank/DDBJ databases">
        <authorList>
            <person name="Li T."/>
            <person name="Hu X."/>
            <person name="Zhang T."/>
            <person name="Song X."/>
            <person name="Zhang H."/>
            <person name="Dai N."/>
            <person name="Sheng W."/>
            <person name="Hou X."/>
            <person name="Wei L."/>
        </authorList>
    </citation>
    <scope>NUCLEOTIDE SEQUENCE</scope>
    <source>
        <strain evidence="3">KEN1</strain>
        <tissue evidence="3">Leaf</tissue>
    </source>
</reference>
<dbReference type="InterPro" id="IPR012337">
    <property type="entry name" value="RNaseH-like_sf"/>
</dbReference>
<accession>A0AAW2TDH9</accession>
<reference evidence="3" key="2">
    <citation type="journal article" date="2024" name="Plant">
        <title>Genomic evolution and insights into agronomic trait innovations of Sesamum species.</title>
        <authorList>
            <person name="Miao H."/>
            <person name="Wang L."/>
            <person name="Qu L."/>
            <person name="Liu H."/>
            <person name="Sun Y."/>
            <person name="Le M."/>
            <person name="Wang Q."/>
            <person name="Wei S."/>
            <person name="Zheng Y."/>
            <person name="Lin W."/>
            <person name="Duan Y."/>
            <person name="Cao H."/>
            <person name="Xiong S."/>
            <person name="Wang X."/>
            <person name="Wei L."/>
            <person name="Li C."/>
            <person name="Ma Q."/>
            <person name="Ju M."/>
            <person name="Zhao R."/>
            <person name="Li G."/>
            <person name="Mu C."/>
            <person name="Tian Q."/>
            <person name="Mei H."/>
            <person name="Zhang T."/>
            <person name="Gao T."/>
            <person name="Zhang H."/>
        </authorList>
    </citation>
    <scope>NUCLEOTIDE SEQUENCE</scope>
    <source>
        <strain evidence="3">KEN1</strain>
    </source>
</reference>
<dbReference type="SUPFAM" id="SSF56672">
    <property type="entry name" value="DNA/RNA polymerases"/>
    <property type="match status" value="1"/>
</dbReference>
<organism evidence="3">
    <name type="scientific">Sesamum latifolium</name>
    <dbReference type="NCBI Taxonomy" id="2727402"/>
    <lineage>
        <taxon>Eukaryota</taxon>
        <taxon>Viridiplantae</taxon>
        <taxon>Streptophyta</taxon>
        <taxon>Embryophyta</taxon>
        <taxon>Tracheophyta</taxon>
        <taxon>Spermatophyta</taxon>
        <taxon>Magnoliopsida</taxon>
        <taxon>eudicotyledons</taxon>
        <taxon>Gunneridae</taxon>
        <taxon>Pentapetalae</taxon>
        <taxon>asterids</taxon>
        <taxon>lamiids</taxon>
        <taxon>Lamiales</taxon>
        <taxon>Pedaliaceae</taxon>
        <taxon>Sesamum</taxon>
    </lineage>
</organism>
<dbReference type="EMBL" id="JACGWN010000015">
    <property type="protein sequence ID" value="KAL0401756.1"/>
    <property type="molecule type" value="Genomic_DNA"/>
</dbReference>
<dbReference type="GO" id="GO:0003676">
    <property type="term" value="F:nucleic acid binding"/>
    <property type="evidence" value="ECO:0007669"/>
    <property type="project" value="InterPro"/>
</dbReference>
<dbReference type="InterPro" id="IPR043128">
    <property type="entry name" value="Rev_trsase/Diguanyl_cyclase"/>
</dbReference>
<dbReference type="InterPro" id="IPR041577">
    <property type="entry name" value="RT_RNaseH_2"/>
</dbReference>
<dbReference type="Pfam" id="PF13456">
    <property type="entry name" value="RVT_3"/>
    <property type="match status" value="1"/>
</dbReference>
<dbReference type="InterPro" id="IPR002156">
    <property type="entry name" value="RNaseH_domain"/>
</dbReference>
<dbReference type="InterPro" id="IPR036397">
    <property type="entry name" value="RNaseH_sf"/>
</dbReference>
<evidence type="ECO:0008006" key="4">
    <source>
        <dbReference type="Google" id="ProtNLM"/>
    </source>
</evidence>
<dbReference type="CDD" id="cd09279">
    <property type="entry name" value="RNase_HI_like"/>
    <property type="match status" value="1"/>
</dbReference>
<feature type="domain" description="RNase H type-1" evidence="1">
    <location>
        <begin position="278"/>
        <end position="396"/>
    </location>
</feature>
<dbReference type="Pfam" id="PF17919">
    <property type="entry name" value="RT_RNaseH_2"/>
    <property type="match status" value="1"/>
</dbReference>
<name>A0AAW2TDH9_9LAMI</name>
<evidence type="ECO:0000259" key="2">
    <source>
        <dbReference type="Pfam" id="PF17919"/>
    </source>
</evidence>
<feature type="domain" description="Reverse transcriptase/retrotransposon-derived protein RNase H-like" evidence="2">
    <location>
        <begin position="111"/>
        <end position="207"/>
    </location>
</feature>
<dbReference type="PANTHER" id="PTHR48475:SF2">
    <property type="entry name" value="RIBONUCLEASE H"/>
    <property type="match status" value="1"/>
</dbReference>
<dbReference type="Gene3D" id="3.30.420.10">
    <property type="entry name" value="Ribonuclease H-like superfamily/Ribonuclease H"/>
    <property type="match status" value="1"/>
</dbReference>
<dbReference type="PANTHER" id="PTHR48475">
    <property type="entry name" value="RIBONUCLEASE H"/>
    <property type="match status" value="1"/>
</dbReference>
<comment type="caution">
    <text evidence="3">The sequence shown here is derived from an EMBL/GenBank/DDBJ whole genome shotgun (WGS) entry which is preliminary data.</text>
</comment>
<gene>
    <name evidence="3" type="ORF">Slati_4205500</name>
</gene>
<proteinExistence type="predicted"/>
<evidence type="ECO:0000259" key="1">
    <source>
        <dbReference type="Pfam" id="PF13456"/>
    </source>
</evidence>
<evidence type="ECO:0000313" key="3">
    <source>
        <dbReference type="EMBL" id="KAL0401756.1"/>
    </source>
</evidence>
<dbReference type="InterPro" id="IPR043502">
    <property type="entry name" value="DNA/RNA_pol_sf"/>
</dbReference>
<dbReference type="AlphaFoldDB" id="A0AAW2TDH9"/>
<dbReference type="Gene3D" id="3.30.70.270">
    <property type="match status" value="2"/>
</dbReference>
<dbReference type="Gene3D" id="3.10.20.370">
    <property type="match status" value="1"/>
</dbReference>